<dbReference type="Pfam" id="PF16681">
    <property type="entry name" value="Ig_5"/>
    <property type="match status" value="1"/>
</dbReference>
<dbReference type="AlphaFoldDB" id="A0A8C7WI24"/>
<proteinExistence type="predicted"/>
<organism evidence="2 3">
    <name type="scientific">Oncorhynchus mykiss</name>
    <name type="common">Rainbow trout</name>
    <name type="synonym">Salmo gairdneri</name>
    <dbReference type="NCBI Taxonomy" id="8022"/>
    <lineage>
        <taxon>Eukaryota</taxon>
        <taxon>Metazoa</taxon>
        <taxon>Chordata</taxon>
        <taxon>Craniata</taxon>
        <taxon>Vertebrata</taxon>
        <taxon>Euteleostomi</taxon>
        <taxon>Actinopterygii</taxon>
        <taxon>Neopterygii</taxon>
        <taxon>Teleostei</taxon>
        <taxon>Protacanthopterygii</taxon>
        <taxon>Salmoniformes</taxon>
        <taxon>Salmonidae</taxon>
        <taxon>Salmoninae</taxon>
        <taxon>Oncorhynchus</taxon>
    </lineage>
</organism>
<name>A0A8C7WI24_ONCMY</name>
<dbReference type="GeneTree" id="ENSGT01140000282787"/>
<reference evidence="2" key="1">
    <citation type="submission" date="2020-07" db="EMBL/GenBank/DDBJ databases">
        <title>A long reads based de novo assembly of the rainbow trout Arlee double haploid line genome.</title>
        <authorList>
            <person name="Gao G."/>
            <person name="Palti Y."/>
        </authorList>
    </citation>
    <scope>NUCLEOTIDE SEQUENCE [LARGE SCALE GENOMIC DNA]</scope>
</reference>
<evidence type="ECO:0000313" key="2">
    <source>
        <dbReference type="Ensembl" id="ENSOMYP00000102449.1"/>
    </source>
</evidence>
<dbReference type="Proteomes" id="UP000694395">
    <property type="component" value="Chromosome 27"/>
</dbReference>
<sequence>MLLSCSVATMLCCHVLLPCYVVVLVQLKIHVAESSDKITLSRVDGFTFSPNNETTHILDYKDENTGEFVCKKDGREDRKIYVKCRTCDKCIKLDTATAVGMVVGVLVATPKATLTAGKKNRSEYSTLPERR</sequence>
<feature type="signal peptide" evidence="1">
    <location>
        <begin position="1"/>
        <end position="34"/>
    </location>
</feature>
<accession>A0A8C7WI24</accession>
<reference evidence="2" key="3">
    <citation type="submission" date="2025-09" db="UniProtKB">
        <authorList>
            <consortium name="Ensembl"/>
        </authorList>
    </citation>
    <scope>IDENTIFICATION</scope>
</reference>
<dbReference type="Ensembl" id="ENSOMYT00000111117.2">
    <property type="protein sequence ID" value="ENSOMYP00000102449.1"/>
    <property type="gene ID" value="ENSOMYG00000046202.2"/>
</dbReference>
<keyword evidence="1" id="KW-0732">Signal</keyword>
<evidence type="ECO:0008006" key="4">
    <source>
        <dbReference type="Google" id="ProtNLM"/>
    </source>
</evidence>
<evidence type="ECO:0000256" key="1">
    <source>
        <dbReference type="SAM" id="SignalP"/>
    </source>
</evidence>
<protein>
    <recommendedName>
        <fullName evidence="4">CD3 gamma/delta subunit Ig-like domain-containing protein</fullName>
    </recommendedName>
</protein>
<reference evidence="2" key="2">
    <citation type="submission" date="2025-08" db="UniProtKB">
        <authorList>
            <consortium name="Ensembl"/>
        </authorList>
    </citation>
    <scope>IDENTIFICATION</scope>
</reference>
<keyword evidence="3" id="KW-1185">Reference proteome</keyword>
<evidence type="ECO:0000313" key="3">
    <source>
        <dbReference type="Proteomes" id="UP000694395"/>
    </source>
</evidence>
<feature type="chain" id="PRO_5034894357" description="CD3 gamma/delta subunit Ig-like domain-containing protein" evidence="1">
    <location>
        <begin position="35"/>
        <end position="131"/>
    </location>
</feature>